<evidence type="ECO:0000313" key="2">
    <source>
        <dbReference type="EMBL" id="KAH9829269.1"/>
    </source>
</evidence>
<dbReference type="OrthoDB" id="8117402at2759"/>
<gene>
    <name evidence="2" type="ORF">Tdes44962_MAKER09140</name>
</gene>
<name>A0A9W7SUK0_9PEZI</name>
<feature type="compositionally biased region" description="Polar residues" evidence="1">
    <location>
        <begin position="20"/>
        <end position="47"/>
    </location>
</feature>
<organism evidence="2 3">
    <name type="scientific">Teratosphaeria destructans</name>
    <dbReference type="NCBI Taxonomy" id="418781"/>
    <lineage>
        <taxon>Eukaryota</taxon>
        <taxon>Fungi</taxon>
        <taxon>Dikarya</taxon>
        <taxon>Ascomycota</taxon>
        <taxon>Pezizomycotina</taxon>
        <taxon>Dothideomycetes</taxon>
        <taxon>Dothideomycetidae</taxon>
        <taxon>Mycosphaerellales</taxon>
        <taxon>Teratosphaeriaceae</taxon>
        <taxon>Teratosphaeria</taxon>
    </lineage>
</organism>
<keyword evidence="3" id="KW-1185">Reference proteome</keyword>
<feature type="compositionally biased region" description="Basic and acidic residues" evidence="1">
    <location>
        <begin position="131"/>
        <end position="141"/>
    </location>
</feature>
<sequence length="152" mass="15812">MAAIQRATTPGAEPFPSLETPRTPTSLASGAIASNKNAGLANSNLLQPQPPQKSIADISPRSDKRAYSPRTTPVPLTGVAAMAELKKRKQQKAAEDASNRQTSPNPAVAAMQSLMGNGGMSKPSDAPAPDKLSEPMRKAAEKINIPDNAVTS</sequence>
<dbReference type="EMBL" id="RIBY02001390">
    <property type="protein sequence ID" value="KAH9829269.1"/>
    <property type="molecule type" value="Genomic_DNA"/>
</dbReference>
<reference evidence="2 3" key="1">
    <citation type="journal article" date="2018" name="IMA Fungus">
        <title>IMA Genome-F 10: Nine draft genome sequences of Claviceps purpurea s.lat., including C. arundinis, C. humidiphila, and C. cf. spartinae, pseudomolecules for the pitch canker pathogen Fusarium circinatum, draft genome of Davidsoniella eucalypti, Grosmannia galeiformis, Quambalaria eucalypti, and Teratosphaeria destructans.</title>
        <authorList>
            <person name="Wingfield B.D."/>
            <person name="Liu M."/>
            <person name="Nguyen H.D."/>
            <person name="Lane F.A."/>
            <person name="Morgan S.W."/>
            <person name="De Vos L."/>
            <person name="Wilken P.M."/>
            <person name="Duong T.A."/>
            <person name="Aylward J."/>
            <person name="Coetzee M.P."/>
            <person name="Dadej K."/>
            <person name="De Beer Z.W."/>
            <person name="Findlay W."/>
            <person name="Havenga M."/>
            <person name="Kolarik M."/>
            <person name="Menzies J.G."/>
            <person name="Naidoo K."/>
            <person name="Pochopski O."/>
            <person name="Shoukouhi P."/>
            <person name="Santana Q.C."/>
            <person name="Seifert K.A."/>
            <person name="Soal N."/>
            <person name="Steenkamp E.T."/>
            <person name="Tatham C.T."/>
            <person name="van der Nest M.A."/>
            <person name="Wingfield M.J."/>
        </authorList>
    </citation>
    <scope>NUCLEOTIDE SEQUENCE [LARGE SCALE GENOMIC DNA]</scope>
    <source>
        <strain evidence="2">CMW44962</strain>
    </source>
</reference>
<dbReference type="Proteomes" id="UP001138500">
    <property type="component" value="Unassembled WGS sequence"/>
</dbReference>
<evidence type="ECO:0000313" key="3">
    <source>
        <dbReference type="Proteomes" id="UP001138500"/>
    </source>
</evidence>
<comment type="caution">
    <text evidence="2">The sequence shown here is derived from an EMBL/GenBank/DDBJ whole genome shotgun (WGS) entry which is preliminary data.</text>
</comment>
<feature type="region of interest" description="Disordered" evidence="1">
    <location>
        <begin position="1"/>
        <end position="152"/>
    </location>
</feature>
<feature type="non-terminal residue" evidence="2">
    <location>
        <position position="152"/>
    </location>
</feature>
<accession>A0A9W7SUK0</accession>
<evidence type="ECO:0000256" key="1">
    <source>
        <dbReference type="SAM" id="MobiDB-lite"/>
    </source>
</evidence>
<proteinExistence type="predicted"/>
<reference evidence="2 3" key="2">
    <citation type="journal article" date="2021" name="Curr. Genet.">
        <title>Genetic response to nitrogen starvation in the aggressive Eucalyptus foliar pathogen Teratosphaeria destructans.</title>
        <authorList>
            <person name="Havenga M."/>
            <person name="Wingfield B.D."/>
            <person name="Wingfield M.J."/>
            <person name="Dreyer L.L."/>
            <person name="Roets F."/>
            <person name="Aylward J."/>
        </authorList>
    </citation>
    <scope>NUCLEOTIDE SEQUENCE [LARGE SCALE GENOMIC DNA]</scope>
    <source>
        <strain evidence="2">CMW44962</strain>
    </source>
</reference>
<protein>
    <submittedName>
        <fullName evidence="2">C2H2-type zinc finger protein</fullName>
    </submittedName>
</protein>
<dbReference type="AlphaFoldDB" id="A0A9W7SUK0"/>